<protein>
    <submittedName>
        <fullName evidence="1">Uncharacterized protein</fullName>
    </submittedName>
</protein>
<accession>A0AAD7HZ64</accession>
<organism evidence="1 2">
    <name type="scientific">Mycena maculata</name>
    <dbReference type="NCBI Taxonomy" id="230809"/>
    <lineage>
        <taxon>Eukaryota</taxon>
        <taxon>Fungi</taxon>
        <taxon>Dikarya</taxon>
        <taxon>Basidiomycota</taxon>
        <taxon>Agaricomycotina</taxon>
        <taxon>Agaricomycetes</taxon>
        <taxon>Agaricomycetidae</taxon>
        <taxon>Agaricales</taxon>
        <taxon>Marasmiineae</taxon>
        <taxon>Mycenaceae</taxon>
        <taxon>Mycena</taxon>
    </lineage>
</organism>
<keyword evidence="2" id="KW-1185">Reference proteome</keyword>
<sequence length="177" mass="19814">MFLNDGQKKTPQYGGIPFQPFSTVSGLVHCNPQHAFTIGLAVWPENPVGKPVEKWAKEPMHCNVMVLIHAPPIPGRHSTGKIILICEPNITDVEARECKAKDILKSRMCEMLKEIGARVKQVWVNNKRKEHNNTGICLTLALKWMIELVAGGVNRLGIRRNDNGQVTAIKGFRLIEM</sequence>
<evidence type="ECO:0000313" key="1">
    <source>
        <dbReference type="EMBL" id="KAJ7731463.1"/>
    </source>
</evidence>
<dbReference type="EMBL" id="JARJLG010000183">
    <property type="protein sequence ID" value="KAJ7731463.1"/>
    <property type="molecule type" value="Genomic_DNA"/>
</dbReference>
<evidence type="ECO:0000313" key="2">
    <source>
        <dbReference type="Proteomes" id="UP001215280"/>
    </source>
</evidence>
<gene>
    <name evidence="1" type="ORF">DFH07DRAFT_781284</name>
</gene>
<reference evidence="1" key="1">
    <citation type="submission" date="2023-03" db="EMBL/GenBank/DDBJ databases">
        <title>Massive genome expansion in bonnet fungi (Mycena s.s.) driven by repeated elements and novel gene families across ecological guilds.</title>
        <authorList>
            <consortium name="Lawrence Berkeley National Laboratory"/>
            <person name="Harder C.B."/>
            <person name="Miyauchi S."/>
            <person name="Viragh M."/>
            <person name="Kuo A."/>
            <person name="Thoen E."/>
            <person name="Andreopoulos B."/>
            <person name="Lu D."/>
            <person name="Skrede I."/>
            <person name="Drula E."/>
            <person name="Henrissat B."/>
            <person name="Morin E."/>
            <person name="Kohler A."/>
            <person name="Barry K."/>
            <person name="LaButti K."/>
            <person name="Morin E."/>
            <person name="Salamov A."/>
            <person name="Lipzen A."/>
            <person name="Mereny Z."/>
            <person name="Hegedus B."/>
            <person name="Baldrian P."/>
            <person name="Stursova M."/>
            <person name="Weitz H."/>
            <person name="Taylor A."/>
            <person name="Grigoriev I.V."/>
            <person name="Nagy L.G."/>
            <person name="Martin F."/>
            <person name="Kauserud H."/>
        </authorList>
    </citation>
    <scope>NUCLEOTIDE SEQUENCE</scope>
    <source>
        <strain evidence="1">CBHHK188m</strain>
    </source>
</reference>
<dbReference type="AlphaFoldDB" id="A0AAD7HZ64"/>
<name>A0AAD7HZ64_9AGAR</name>
<dbReference type="Proteomes" id="UP001215280">
    <property type="component" value="Unassembled WGS sequence"/>
</dbReference>
<proteinExistence type="predicted"/>
<comment type="caution">
    <text evidence="1">The sequence shown here is derived from an EMBL/GenBank/DDBJ whole genome shotgun (WGS) entry which is preliminary data.</text>
</comment>